<comment type="caution">
    <text evidence="2">The sequence shown here is derived from an EMBL/GenBank/DDBJ whole genome shotgun (WGS) entry which is preliminary data.</text>
</comment>
<evidence type="ECO:0000313" key="3">
    <source>
        <dbReference type="Proteomes" id="UP001172159"/>
    </source>
</evidence>
<sequence>MSSNPLIPNNAKAAGLKDDNSYVSRPGQKNEPVPVISDDEARNAVNNNNNNNNNNSRQQKANTSSGDQLERNDKEAINKSNTIPDTKSKSKPNTRGAGPPKGAYKEPGDTEGLLGNDGRSSV</sequence>
<feature type="region of interest" description="Disordered" evidence="1">
    <location>
        <begin position="1"/>
        <end position="122"/>
    </location>
</feature>
<proteinExistence type="predicted"/>
<name>A0AA40B2G7_9PEZI</name>
<evidence type="ECO:0000256" key="1">
    <source>
        <dbReference type="SAM" id="MobiDB-lite"/>
    </source>
</evidence>
<protein>
    <submittedName>
        <fullName evidence="2">Uncharacterized protein</fullName>
    </submittedName>
</protein>
<dbReference type="AlphaFoldDB" id="A0AA40B2G7"/>
<accession>A0AA40B2G7</accession>
<feature type="compositionally biased region" description="Polar residues" evidence="1">
    <location>
        <begin position="56"/>
        <end position="67"/>
    </location>
</feature>
<organism evidence="2 3">
    <name type="scientific">Apiosordaria backusii</name>
    <dbReference type="NCBI Taxonomy" id="314023"/>
    <lineage>
        <taxon>Eukaryota</taxon>
        <taxon>Fungi</taxon>
        <taxon>Dikarya</taxon>
        <taxon>Ascomycota</taxon>
        <taxon>Pezizomycotina</taxon>
        <taxon>Sordariomycetes</taxon>
        <taxon>Sordariomycetidae</taxon>
        <taxon>Sordariales</taxon>
        <taxon>Lasiosphaeriaceae</taxon>
        <taxon>Apiosordaria</taxon>
    </lineage>
</organism>
<dbReference type="EMBL" id="JAUKTV010000010">
    <property type="protein sequence ID" value="KAK0726459.1"/>
    <property type="molecule type" value="Genomic_DNA"/>
</dbReference>
<evidence type="ECO:0000313" key="2">
    <source>
        <dbReference type="EMBL" id="KAK0726459.1"/>
    </source>
</evidence>
<gene>
    <name evidence="2" type="ORF">B0T21DRAFT_453085</name>
</gene>
<reference evidence="2" key="1">
    <citation type="submission" date="2023-06" db="EMBL/GenBank/DDBJ databases">
        <title>Genome-scale phylogeny and comparative genomics of the fungal order Sordariales.</title>
        <authorList>
            <consortium name="Lawrence Berkeley National Laboratory"/>
            <person name="Hensen N."/>
            <person name="Bonometti L."/>
            <person name="Westerberg I."/>
            <person name="Brannstrom I.O."/>
            <person name="Guillou S."/>
            <person name="Cros-Aarteil S."/>
            <person name="Calhoun S."/>
            <person name="Haridas S."/>
            <person name="Kuo A."/>
            <person name="Mondo S."/>
            <person name="Pangilinan J."/>
            <person name="Riley R."/>
            <person name="Labutti K."/>
            <person name="Andreopoulos B."/>
            <person name="Lipzen A."/>
            <person name="Chen C."/>
            <person name="Yanf M."/>
            <person name="Daum C."/>
            <person name="Ng V."/>
            <person name="Clum A."/>
            <person name="Steindorff A."/>
            <person name="Ohm R."/>
            <person name="Martin F."/>
            <person name="Silar P."/>
            <person name="Natvig D."/>
            <person name="Lalanne C."/>
            <person name="Gautier V."/>
            <person name="Ament-Velasquez S.L."/>
            <person name="Kruys A."/>
            <person name="Hutchinson M.I."/>
            <person name="Powell A.J."/>
            <person name="Barry K."/>
            <person name="Miller A.N."/>
            <person name="Grigoriev I.V."/>
            <person name="Debuchy R."/>
            <person name="Gladieux P."/>
            <person name="Thoren M.H."/>
            <person name="Johannesson H."/>
        </authorList>
    </citation>
    <scope>NUCLEOTIDE SEQUENCE</scope>
    <source>
        <strain evidence="2">CBS 540.89</strain>
    </source>
</reference>
<keyword evidence="3" id="KW-1185">Reference proteome</keyword>
<feature type="compositionally biased region" description="Basic and acidic residues" evidence="1">
    <location>
        <begin position="68"/>
        <end position="77"/>
    </location>
</feature>
<feature type="compositionally biased region" description="Low complexity" evidence="1">
    <location>
        <begin position="46"/>
        <end position="55"/>
    </location>
</feature>
<dbReference type="Proteomes" id="UP001172159">
    <property type="component" value="Unassembled WGS sequence"/>
</dbReference>